<evidence type="ECO:0000313" key="1">
    <source>
        <dbReference type="EMBL" id="GFD29892.1"/>
    </source>
</evidence>
<accession>A0A699V3T5</accession>
<feature type="non-terminal residue" evidence="1">
    <location>
        <position position="1"/>
    </location>
</feature>
<gene>
    <name evidence="1" type="ORF">Tci_901861</name>
</gene>
<dbReference type="EMBL" id="BKCJ011398951">
    <property type="protein sequence ID" value="GFD29892.1"/>
    <property type="molecule type" value="Genomic_DNA"/>
</dbReference>
<sequence>AKVKTINKDVRLQDLVDGKKVIVNEASIRCDLRLDDAEGTTCLPNAAIFEELARIGYEKPS</sequence>
<name>A0A699V3T5_TANCI</name>
<protein>
    <submittedName>
        <fullName evidence="1">Uncharacterized protein</fullName>
    </submittedName>
</protein>
<organism evidence="1">
    <name type="scientific">Tanacetum cinerariifolium</name>
    <name type="common">Dalmatian daisy</name>
    <name type="synonym">Chrysanthemum cinerariifolium</name>
    <dbReference type="NCBI Taxonomy" id="118510"/>
    <lineage>
        <taxon>Eukaryota</taxon>
        <taxon>Viridiplantae</taxon>
        <taxon>Streptophyta</taxon>
        <taxon>Embryophyta</taxon>
        <taxon>Tracheophyta</taxon>
        <taxon>Spermatophyta</taxon>
        <taxon>Magnoliopsida</taxon>
        <taxon>eudicotyledons</taxon>
        <taxon>Gunneridae</taxon>
        <taxon>Pentapetalae</taxon>
        <taxon>asterids</taxon>
        <taxon>campanulids</taxon>
        <taxon>Asterales</taxon>
        <taxon>Asteraceae</taxon>
        <taxon>Asteroideae</taxon>
        <taxon>Anthemideae</taxon>
        <taxon>Anthemidinae</taxon>
        <taxon>Tanacetum</taxon>
    </lineage>
</organism>
<reference evidence="1" key="1">
    <citation type="journal article" date="2019" name="Sci. Rep.">
        <title>Draft genome of Tanacetum cinerariifolium, the natural source of mosquito coil.</title>
        <authorList>
            <person name="Yamashiro T."/>
            <person name="Shiraishi A."/>
            <person name="Satake H."/>
            <person name="Nakayama K."/>
        </authorList>
    </citation>
    <scope>NUCLEOTIDE SEQUENCE</scope>
</reference>
<comment type="caution">
    <text evidence="1">The sequence shown here is derived from an EMBL/GenBank/DDBJ whole genome shotgun (WGS) entry which is preliminary data.</text>
</comment>
<proteinExistence type="predicted"/>
<dbReference type="AlphaFoldDB" id="A0A699V3T5"/>